<keyword evidence="1" id="KW-0479">Metal-binding</keyword>
<reference evidence="3 4" key="1">
    <citation type="submission" date="2024-03" db="EMBL/GenBank/DDBJ databases">
        <title>Genome-scale model development and genomic sequencing of the oleaginous clade Lipomyces.</title>
        <authorList>
            <consortium name="Lawrence Berkeley National Laboratory"/>
            <person name="Czajka J.J."/>
            <person name="Han Y."/>
            <person name="Kim J."/>
            <person name="Mondo S.J."/>
            <person name="Hofstad B.A."/>
            <person name="Robles A."/>
            <person name="Haridas S."/>
            <person name="Riley R."/>
            <person name="LaButti K."/>
            <person name="Pangilinan J."/>
            <person name="Andreopoulos W."/>
            <person name="Lipzen A."/>
            <person name="Yan J."/>
            <person name="Wang M."/>
            <person name="Ng V."/>
            <person name="Grigoriev I.V."/>
            <person name="Spatafora J.W."/>
            <person name="Magnuson J.K."/>
            <person name="Baker S.E."/>
            <person name="Pomraning K.R."/>
        </authorList>
    </citation>
    <scope>NUCLEOTIDE SEQUENCE [LARGE SCALE GENOMIC DNA]</scope>
    <source>
        <strain evidence="3 4">Phaff 52-87</strain>
    </source>
</reference>
<name>A0ABR1F1R1_9ASCO</name>
<dbReference type="RefSeq" id="XP_064766814.1">
    <property type="nucleotide sequence ID" value="XM_064915245.1"/>
</dbReference>
<evidence type="ECO:0000259" key="2">
    <source>
        <dbReference type="PROSITE" id="PS51471"/>
    </source>
</evidence>
<dbReference type="SUPFAM" id="SSF51197">
    <property type="entry name" value="Clavaminate synthase-like"/>
    <property type="match status" value="1"/>
</dbReference>
<feature type="domain" description="Fe2OG dioxygenase" evidence="2">
    <location>
        <begin position="160"/>
        <end position="278"/>
    </location>
</feature>
<evidence type="ECO:0000313" key="4">
    <source>
        <dbReference type="Proteomes" id="UP001498771"/>
    </source>
</evidence>
<dbReference type="InterPro" id="IPR044861">
    <property type="entry name" value="IPNS-like_FE2OG_OXY"/>
</dbReference>
<proteinExistence type="inferred from homology"/>
<dbReference type="InterPro" id="IPR050231">
    <property type="entry name" value="Iron_ascorbate_oxido_reductase"/>
</dbReference>
<dbReference type="EMBL" id="JBBJBU010000010">
    <property type="protein sequence ID" value="KAK7203781.1"/>
    <property type="molecule type" value="Genomic_DNA"/>
</dbReference>
<dbReference type="PANTHER" id="PTHR47990">
    <property type="entry name" value="2-OXOGLUTARATE (2OG) AND FE(II)-DEPENDENT OXYGENASE SUPERFAMILY PROTEIN-RELATED"/>
    <property type="match status" value="1"/>
</dbReference>
<dbReference type="GeneID" id="90040757"/>
<protein>
    <recommendedName>
        <fullName evidence="2">Fe2OG dioxygenase domain-containing protein</fullName>
    </recommendedName>
</protein>
<dbReference type="Pfam" id="PF14226">
    <property type="entry name" value="DIOX_N"/>
    <property type="match status" value="1"/>
</dbReference>
<gene>
    <name evidence="3" type="ORF">BZA70DRAFT_59576</name>
</gene>
<comment type="similarity">
    <text evidence="1">Belongs to the iron/ascorbate-dependent oxidoreductase family.</text>
</comment>
<keyword evidence="4" id="KW-1185">Reference proteome</keyword>
<dbReference type="Pfam" id="PF03171">
    <property type="entry name" value="2OG-FeII_Oxy"/>
    <property type="match status" value="1"/>
</dbReference>
<dbReference type="InterPro" id="IPR005123">
    <property type="entry name" value="Oxoglu/Fe-dep_dioxygenase_dom"/>
</dbReference>
<organism evidence="3 4">
    <name type="scientific">Myxozyma melibiosi</name>
    <dbReference type="NCBI Taxonomy" id="54550"/>
    <lineage>
        <taxon>Eukaryota</taxon>
        <taxon>Fungi</taxon>
        <taxon>Dikarya</taxon>
        <taxon>Ascomycota</taxon>
        <taxon>Saccharomycotina</taxon>
        <taxon>Lipomycetes</taxon>
        <taxon>Lipomycetales</taxon>
        <taxon>Lipomycetaceae</taxon>
        <taxon>Myxozyma</taxon>
    </lineage>
</organism>
<dbReference type="InterPro" id="IPR026992">
    <property type="entry name" value="DIOX_N"/>
</dbReference>
<evidence type="ECO:0000313" key="3">
    <source>
        <dbReference type="EMBL" id="KAK7203781.1"/>
    </source>
</evidence>
<evidence type="ECO:0000256" key="1">
    <source>
        <dbReference type="RuleBase" id="RU003682"/>
    </source>
</evidence>
<dbReference type="PROSITE" id="PS51471">
    <property type="entry name" value="FE2OG_OXY"/>
    <property type="match status" value="1"/>
</dbReference>
<comment type="caution">
    <text evidence="3">The sequence shown here is derived from an EMBL/GenBank/DDBJ whole genome shotgun (WGS) entry which is preliminary data.</text>
</comment>
<dbReference type="Gene3D" id="2.60.120.330">
    <property type="entry name" value="B-lactam Antibiotic, Isopenicillin N Synthase, Chain"/>
    <property type="match status" value="1"/>
</dbReference>
<keyword evidence="1" id="KW-0560">Oxidoreductase</keyword>
<sequence>MDELPVIDLSSADVAEVGKKLYEAASTLGFFFVDGSGFTQEEVDSMFKLGEEFFARPMDEKSKYPITNNRGYSAFNQEALDVDDGKKKGDPKEIFNFGPFEQSANPDRQPLPPVFDEARPAMAEFTAKCHAVANRLLEALGTALELEPGWFASRHELERPSGSTLRILHYPAMTDVEGPADEIRAGAHTDYGAVTLLFQREGQAGLEVQSPVTKEWIRVPAPGSRAAGRSAPIVVNIADQLSFWSGGVLRSAYHRVRFPAAAQRTGKDRYSMAYFCHPADEVRLEKMPSAIIAREEGGVSWEEDGKGRNEDIRRTVVDGRVLTAGEHLARRIALSYY</sequence>
<accession>A0ABR1F1R1</accession>
<keyword evidence="1" id="KW-0408">Iron</keyword>
<dbReference type="InterPro" id="IPR027443">
    <property type="entry name" value="IPNS-like_sf"/>
</dbReference>
<dbReference type="Proteomes" id="UP001498771">
    <property type="component" value="Unassembled WGS sequence"/>
</dbReference>